<protein>
    <recommendedName>
        <fullName evidence="2">JAB domain-containing protein</fullName>
    </recommendedName>
</protein>
<evidence type="ECO:0000313" key="1">
    <source>
        <dbReference type="EMBL" id="GAH16754.1"/>
    </source>
</evidence>
<evidence type="ECO:0008006" key="2">
    <source>
        <dbReference type="Google" id="ProtNLM"/>
    </source>
</evidence>
<sequence>HSHPTGAHPSSIDKKSMKYYHNCGIKKFTHLVWVIVDSKNKHINGFIYLDNKLNQIRIETRDS</sequence>
<comment type="caution">
    <text evidence="1">The sequence shown here is derived from an EMBL/GenBank/DDBJ whole genome shotgun (WGS) entry which is preliminary data.</text>
</comment>
<reference evidence="1" key="1">
    <citation type="journal article" date="2014" name="Front. Microbiol.">
        <title>High frequency of phylogenetically diverse reductive dehalogenase-homologous genes in deep subseafloor sedimentary metagenomes.</title>
        <authorList>
            <person name="Kawai M."/>
            <person name="Futagami T."/>
            <person name="Toyoda A."/>
            <person name="Takaki Y."/>
            <person name="Nishi S."/>
            <person name="Hori S."/>
            <person name="Arai W."/>
            <person name="Tsubouchi T."/>
            <person name="Morono Y."/>
            <person name="Uchiyama I."/>
            <person name="Ito T."/>
            <person name="Fujiyama A."/>
            <person name="Inagaki F."/>
            <person name="Takami H."/>
        </authorList>
    </citation>
    <scope>NUCLEOTIDE SEQUENCE</scope>
    <source>
        <strain evidence="1">Expedition CK06-06</strain>
    </source>
</reference>
<name>X1EI04_9ZZZZ</name>
<feature type="non-terminal residue" evidence="1">
    <location>
        <position position="1"/>
    </location>
</feature>
<proteinExistence type="predicted"/>
<dbReference type="AlphaFoldDB" id="X1EI04"/>
<dbReference type="EMBL" id="BART01033019">
    <property type="protein sequence ID" value="GAH16754.1"/>
    <property type="molecule type" value="Genomic_DNA"/>
</dbReference>
<organism evidence="1">
    <name type="scientific">marine sediment metagenome</name>
    <dbReference type="NCBI Taxonomy" id="412755"/>
    <lineage>
        <taxon>unclassified sequences</taxon>
        <taxon>metagenomes</taxon>
        <taxon>ecological metagenomes</taxon>
    </lineage>
</organism>
<gene>
    <name evidence="1" type="ORF">S01H4_56890</name>
</gene>
<accession>X1EI04</accession>
<dbReference type="Gene3D" id="3.40.140.10">
    <property type="entry name" value="Cytidine Deaminase, domain 2"/>
    <property type="match status" value="1"/>
</dbReference>